<dbReference type="PANTHER" id="PTHR28158">
    <property type="entry name" value="37S RIBOSOMAL PROTEIN S35, MITOCHONDRIAL"/>
    <property type="match status" value="1"/>
</dbReference>
<name>A0A9W8DPM8_9FUNG</name>
<dbReference type="GO" id="GO:0032543">
    <property type="term" value="P:mitochondrial translation"/>
    <property type="evidence" value="ECO:0007669"/>
    <property type="project" value="TreeGrafter"/>
</dbReference>
<comment type="caution">
    <text evidence="2">The sequence shown here is derived from an EMBL/GenBank/DDBJ whole genome shotgun (WGS) entry which is preliminary data.</text>
</comment>
<dbReference type="GO" id="GO:0005763">
    <property type="term" value="C:mitochondrial small ribosomal subunit"/>
    <property type="evidence" value="ECO:0007669"/>
    <property type="project" value="TreeGrafter"/>
</dbReference>
<dbReference type="AlphaFoldDB" id="A0A9W8DPM8"/>
<dbReference type="GO" id="GO:0003735">
    <property type="term" value="F:structural constituent of ribosome"/>
    <property type="evidence" value="ECO:0007669"/>
    <property type="project" value="TreeGrafter"/>
</dbReference>
<keyword evidence="3" id="KW-1185">Reference proteome</keyword>
<accession>A0A9W8DPM8</accession>
<protein>
    <submittedName>
        <fullName evidence="2">Uncharacterized protein</fullName>
    </submittedName>
</protein>
<sequence>MQRICYAATRATRYATPVPRVRAATTPSRSFALTPRVWEADKDTPANQDGAEADAVPAAESEAAELSAETEGEDGAEAGTSDEKGAAKGKGAEGPPSKTLESWIAKEGRKFQRAKFGQTNWLGKRGPFPMNPAFTPRPPISDAQREHIYSIWQKNPDRITPRSLANRFNLSIVRIEAIIKLKVLEKRMEADQKPLLHDLTRSMEGLLGVPKFTQGGSSSAAANASRIREPAVQFVPDVGAPMFRAVDEEAAYTSADAARSLDRPEPESNPLAKYDKPFAFIDRHELLRNEKKKADKVVLSKNPLLTNRRWDFMFTDTNPTVPAPQRTIVVRETDGTLRQATKLEREYRLKDLWPQEASHVYR</sequence>
<dbReference type="InterPro" id="IPR021036">
    <property type="entry name" value="Ribosomal_mS45"/>
</dbReference>
<feature type="region of interest" description="Disordered" evidence="1">
    <location>
        <begin position="20"/>
        <end position="98"/>
    </location>
</feature>
<evidence type="ECO:0000313" key="2">
    <source>
        <dbReference type="EMBL" id="KAJ1912270.1"/>
    </source>
</evidence>
<reference evidence="2" key="1">
    <citation type="submission" date="2022-07" db="EMBL/GenBank/DDBJ databases">
        <title>Phylogenomic reconstructions and comparative analyses of Kickxellomycotina fungi.</title>
        <authorList>
            <person name="Reynolds N.K."/>
            <person name="Stajich J.E."/>
            <person name="Barry K."/>
            <person name="Grigoriev I.V."/>
            <person name="Crous P."/>
            <person name="Smith M.E."/>
        </authorList>
    </citation>
    <scope>NUCLEOTIDE SEQUENCE</scope>
    <source>
        <strain evidence="2">RSA 861</strain>
    </source>
</reference>
<dbReference type="EMBL" id="JANBPT010000848">
    <property type="protein sequence ID" value="KAJ1912270.1"/>
    <property type="molecule type" value="Genomic_DNA"/>
</dbReference>
<dbReference type="PANTHER" id="PTHR28158:SF1">
    <property type="entry name" value="SMALL RIBOSOMAL SUBUNIT PROTEIN MS45"/>
    <property type="match status" value="1"/>
</dbReference>
<evidence type="ECO:0000256" key="1">
    <source>
        <dbReference type="SAM" id="MobiDB-lite"/>
    </source>
</evidence>
<feature type="compositionally biased region" description="Low complexity" evidence="1">
    <location>
        <begin position="53"/>
        <end position="67"/>
    </location>
</feature>
<dbReference type="OrthoDB" id="10052321at2759"/>
<proteinExistence type="predicted"/>
<dbReference type="Proteomes" id="UP001150569">
    <property type="component" value="Unassembled WGS sequence"/>
</dbReference>
<gene>
    <name evidence="2" type="ORF">IWQ60_009739</name>
</gene>
<evidence type="ECO:0000313" key="3">
    <source>
        <dbReference type="Proteomes" id="UP001150569"/>
    </source>
</evidence>
<organism evidence="2 3">
    <name type="scientific">Tieghemiomyces parasiticus</name>
    <dbReference type="NCBI Taxonomy" id="78921"/>
    <lineage>
        <taxon>Eukaryota</taxon>
        <taxon>Fungi</taxon>
        <taxon>Fungi incertae sedis</taxon>
        <taxon>Zoopagomycota</taxon>
        <taxon>Kickxellomycotina</taxon>
        <taxon>Dimargaritomycetes</taxon>
        <taxon>Dimargaritales</taxon>
        <taxon>Dimargaritaceae</taxon>
        <taxon>Tieghemiomyces</taxon>
    </lineage>
</organism>
<dbReference type="Pfam" id="PF12298">
    <property type="entry name" value="Bot1p"/>
    <property type="match status" value="1"/>
</dbReference>